<dbReference type="GO" id="GO:0007021">
    <property type="term" value="P:tubulin complex assembly"/>
    <property type="evidence" value="ECO:0007669"/>
    <property type="project" value="TreeGrafter"/>
</dbReference>
<dbReference type="GO" id="GO:0016272">
    <property type="term" value="C:prefoldin complex"/>
    <property type="evidence" value="ECO:0007669"/>
    <property type="project" value="UniProtKB-UniRule"/>
</dbReference>
<dbReference type="AlphaFoldDB" id="A0A2V0P035"/>
<keyword evidence="4" id="KW-0175">Coiled coil</keyword>
<dbReference type="EMBL" id="BDRX01000030">
    <property type="protein sequence ID" value="GBF92282.1"/>
    <property type="molecule type" value="Genomic_DNA"/>
</dbReference>
<comment type="function">
    <text evidence="3">Binds specifically to cytosolic chaperonin (c-CPN) and transfers target proteins to it. Binds to nascent polypeptide chain and promotes folding in an environment in which there are many competing pathways for nonnative proteins.</text>
</comment>
<keyword evidence="6" id="KW-1185">Reference proteome</keyword>
<comment type="caution">
    <text evidence="5">The sequence shown here is derived from an EMBL/GenBank/DDBJ whole genome shotgun (WGS) entry which is preliminary data.</text>
</comment>
<evidence type="ECO:0000256" key="1">
    <source>
        <dbReference type="ARBA" id="ARBA00010048"/>
    </source>
</evidence>
<dbReference type="PANTHER" id="PTHR12409">
    <property type="entry name" value="PREFOLDIN SUBUNIT 3"/>
    <property type="match status" value="1"/>
</dbReference>
<dbReference type="OrthoDB" id="6375174at2759"/>
<comment type="similarity">
    <text evidence="1 3">Belongs to the prefoldin subunit alpha family.</text>
</comment>
<feature type="coiled-coil region" evidence="4">
    <location>
        <begin position="128"/>
        <end position="155"/>
    </location>
</feature>
<dbReference type="GO" id="GO:0007017">
    <property type="term" value="P:microtubule-based process"/>
    <property type="evidence" value="ECO:0007669"/>
    <property type="project" value="TreeGrafter"/>
</dbReference>
<dbReference type="SUPFAM" id="SSF46579">
    <property type="entry name" value="Prefoldin"/>
    <property type="match status" value="1"/>
</dbReference>
<dbReference type="InterPro" id="IPR004127">
    <property type="entry name" value="Prefoldin_subunit_alpha"/>
</dbReference>
<proteinExistence type="inferred from homology"/>
<keyword evidence="2 3" id="KW-0143">Chaperone</keyword>
<evidence type="ECO:0000256" key="3">
    <source>
        <dbReference type="PIRNR" id="PIRNR016396"/>
    </source>
</evidence>
<organism evidence="5 6">
    <name type="scientific">Raphidocelis subcapitata</name>
    <dbReference type="NCBI Taxonomy" id="307507"/>
    <lineage>
        <taxon>Eukaryota</taxon>
        <taxon>Viridiplantae</taxon>
        <taxon>Chlorophyta</taxon>
        <taxon>core chlorophytes</taxon>
        <taxon>Chlorophyceae</taxon>
        <taxon>CS clade</taxon>
        <taxon>Sphaeropleales</taxon>
        <taxon>Selenastraceae</taxon>
        <taxon>Raphidocelis</taxon>
    </lineage>
</organism>
<evidence type="ECO:0000256" key="4">
    <source>
        <dbReference type="SAM" id="Coils"/>
    </source>
</evidence>
<dbReference type="PANTHER" id="PTHR12409:SF0">
    <property type="entry name" value="PREFOLDIN SUBUNIT 3"/>
    <property type="match status" value="1"/>
</dbReference>
<evidence type="ECO:0000256" key="2">
    <source>
        <dbReference type="ARBA" id="ARBA00023186"/>
    </source>
</evidence>
<evidence type="ECO:0000313" key="6">
    <source>
        <dbReference type="Proteomes" id="UP000247498"/>
    </source>
</evidence>
<protein>
    <recommendedName>
        <fullName evidence="3">Prefoldin subunit 3</fullName>
    </recommendedName>
</protein>
<dbReference type="InParanoid" id="A0A2V0P035"/>
<name>A0A2V0P035_9CHLO</name>
<dbReference type="InterPro" id="IPR016655">
    <property type="entry name" value="PFD3"/>
</dbReference>
<gene>
    <name evidence="5" type="ORF">Rsub_05365</name>
</gene>
<dbReference type="GO" id="GO:0005737">
    <property type="term" value="C:cytoplasm"/>
    <property type="evidence" value="ECO:0007669"/>
    <property type="project" value="TreeGrafter"/>
</dbReference>
<reference evidence="5 6" key="1">
    <citation type="journal article" date="2018" name="Sci. Rep.">
        <title>Raphidocelis subcapitata (=Pseudokirchneriella subcapitata) provides an insight into genome evolution and environmental adaptations in the Sphaeropleales.</title>
        <authorList>
            <person name="Suzuki S."/>
            <person name="Yamaguchi H."/>
            <person name="Nakajima N."/>
            <person name="Kawachi M."/>
        </authorList>
    </citation>
    <scope>NUCLEOTIDE SEQUENCE [LARGE SCALE GENOMIC DNA]</scope>
    <source>
        <strain evidence="5 6">NIES-35</strain>
    </source>
</reference>
<dbReference type="STRING" id="307507.A0A2V0P035"/>
<dbReference type="Proteomes" id="UP000247498">
    <property type="component" value="Unassembled WGS sequence"/>
</dbReference>
<dbReference type="GO" id="GO:0009409">
    <property type="term" value="P:response to cold"/>
    <property type="evidence" value="ECO:0007669"/>
    <property type="project" value="UniProtKB-ARBA"/>
</dbReference>
<dbReference type="GO" id="GO:0006457">
    <property type="term" value="P:protein folding"/>
    <property type="evidence" value="ECO:0007669"/>
    <property type="project" value="UniProtKB-UniRule"/>
</dbReference>
<dbReference type="GO" id="GO:0015631">
    <property type="term" value="F:tubulin binding"/>
    <property type="evidence" value="ECO:0007669"/>
    <property type="project" value="TreeGrafter"/>
</dbReference>
<sequence length="180" mass="19735">MAGESSSGRARDADVAKSVFIEDIDAYMRGRAVEDVLVDQQERMRRLRAYEGQTLQGQARLAEKLPGIKKSLEAVDALVAKRGSEEEAAVDFEIADGIYAKATVQDVESVGLWLGAGVMCEYPLDEAKAMLEANRVACEAKLAEAAEELGRLKDAITVCEVNTARVFNWDVQQRRARKVG</sequence>
<dbReference type="PIRSF" id="PIRSF016396">
    <property type="entry name" value="Prefoldin_subunit_3"/>
    <property type="match status" value="1"/>
</dbReference>
<dbReference type="Gene3D" id="1.10.287.370">
    <property type="match status" value="1"/>
</dbReference>
<dbReference type="Pfam" id="PF02996">
    <property type="entry name" value="Prefoldin"/>
    <property type="match status" value="1"/>
</dbReference>
<evidence type="ECO:0000313" key="5">
    <source>
        <dbReference type="EMBL" id="GBF92282.1"/>
    </source>
</evidence>
<dbReference type="InterPro" id="IPR009053">
    <property type="entry name" value="Prefoldin"/>
</dbReference>
<dbReference type="CDD" id="cd23156">
    <property type="entry name" value="Prefoldin_3"/>
    <property type="match status" value="1"/>
</dbReference>
<accession>A0A2V0P035</accession>
<dbReference type="FunCoup" id="A0A2V0P035">
    <property type="interactions" value="2282"/>
</dbReference>
<comment type="subunit">
    <text evidence="3">Heterohexamer of two PFD-alpha type and four PFD-beta type subunits.</text>
</comment>